<gene>
    <name evidence="1" type="ORF">NDU88_005000</name>
</gene>
<protein>
    <submittedName>
        <fullName evidence="1">Uncharacterized protein</fullName>
    </submittedName>
</protein>
<comment type="caution">
    <text evidence="1">The sequence shown here is derived from an EMBL/GenBank/DDBJ whole genome shotgun (WGS) entry which is preliminary data.</text>
</comment>
<name>A0AAV7TU39_PLEWA</name>
<dbReference type="Proteomes" id="UP001066276">
    <property type="component" value="Chromosome 3_2"/>
</dbReference>
<evidence type="ECO:0000313" key="1">
    <source>
        <dbReference type="EMBL" id="KAJ1179766.1"/>
    </source>
</evidence>
<proteinExistence type="predicted"/>
<reference evidence="1" key="1">
    <citation type="journal article" date="2022" name="bioRxiv">
        <title>Sequencing and chromosome-scale assembly of the giantPleurodeles waltlgenome.</title>
        <authorList>
            <person name="Brown T."/>
            <person name="Elewa A."/>
            <person name="Iarovenko S."/>
            <person name="Subramanian E."/>
            <person name="Araus A.J."/>
            <person name="Petzold A."/>
            <person name="Susuki M."/>
            <person name="Suzuki K.-i.T."/>
            <person name="Hayashi T."/>
            <person name="Toyoda A."/>
            <person name="Oliveira C."/>
            <person name="Osipova E."/>
            <person name="Leigh N.D."/>
            <person name="Simon A."/>
            <person name="Yun M.H."/>
        </authorList>
    </citation>
    <scope>NUCLEOTIDE SEQUENCE</scope>
    <source>
        <strain evidence="1">20211129_DDA</strain>
        <tissue evidence="1">Liver</tissue>
    </source>
</reference>
<organism evidence="1 2">
    <name type="scientific">Pleurodeles waltl</name>
    <name type="common">Iberian ribbed newt</name>
    <dbReference type="NCBI Taxonomy" id="8319"/>
    <lineage>
        <taxon>Eukaryota</taxon>
        <taxon>Metazoa</taxon>
        <taxon>Chordata</taxon>
        <taxon>Craniata</taxon>
        <taxon>Vertebrata</taxon>
        <taxon>Euteleostomi</taxon>
        <taxon>Amphibia</taxon>
        <taxon>Batrachia</taxon>
        <taxon>Caudata</taxon>
        <taxon>Salamandroidea</taxon>
        <taxon>Salamandridae</taxon>
        <taxon>Pleurodelinae</taxon>
        <taxon>Pleurodeles</taxon>
    </lineage>
</organism>
<keyword evidence="2" id="KW-1185">Reference proteome</keyword>
<sequence>METLDYAGFRSHLRRHFLLCEVLRSRKETAHFKIVPLSAVNSLTMDMAATSMGLRQTAARPQTNTTEC</sequence>
<dbReference type="EMBL" id="JANPWB010000006">
    <property type="protein sequence ID" value="KAJ1179766.1"/>
    <property type="molecule type" value="Genomic_DNA"/>
</dbReference>
<evidence type="ECO:0000313" key="2">
    <source>
        <dbReference type="Proteomes" id="UP001066276"/>
    </source>
</evidence>
<dbReference type="AlphaFoldDB" id="A0AAV7TU39"/>
<accession>A0AAV7TU39</accession>